<dbReference type="Gene3D" id="3.40.50.300">
    <property type="entry name" value="P-loop containing nucleotide triphosphate hydrolases"/>
    <property type="match status" value="1"/>
</dbReference>
<dbReference type="STRING" id="4533.J3M5K7"/>
<feature type="compositionally biased region" description="Low complexity" evidence="1">
    <location>
        <begin position="8"/>
        <end position="20"/>
    </location>
</feature>
<dbReference type="OMA" id="DWHAIRH"/>
<protein>
    <submittedName>
        <fullName evidence="3">Uncharacterized protein</fullName>
    </submittedName>
</protein>
<dbReference type="EnsemblPlants" id="OB05G18810.1">
    <property type="protein sequence ID" value="OB05G18810.1"/>
    <property type="gene ID" value="OB05G18810"/>
</dbReference>
<evidence type="ECO:0000313" key="3">
    <source>
        <dbReference type="EnsemblPlants" id="OB05G18810.1"/>
    </source>
</evidence>
<dbReference type="RefSeq" id="XP_006655162.1">
    <property type="nucleotide sequence ID" value="XM_006655099.3"/>
</dbReference>
<dbReference type="Proteomes" id="UP000006038">
    <property type="component" value="Chromosome 5"/>
</dbReference>
<keyword evidence="2" id="KW-1133">Transmembrane helix</keyword>
<dbReference type="Gramene" id="OB05G18810.1">
    <property type="protein sequence ID" value="OB05G18810.1"/>
    <property type="gene ID" value="OB05G18810"/>
</dbReference>
<gene>
    <name evidence="3" type="primary">LOC102705435</name>
</gene>
<feature type="region of interest" description="Disordered" evidence="1">
    <location>
        <begin position="1"/>
        <end position="22"/>
    </location>
</feature>
<keyword evidence="2" id="KW-0472">Membrane</keyword>
<reference evidence="3" key="1">
    <citation type="journal article" date="2013" name="Nat. Commun.">
        <title>Whole-genome sequencing of Oryza brachyantha reveals mechanisms underlying Oryza genome evolution.</title>
        <authorList>
            <person name="Chen J."/>
            <person name="Huang Q."/>
            <person name="Gao D."/>
            <person name="Wang J."/>
            <person name="Lang Y."/>
            <person name="Liu T."/>
            <person name="Li B."/>
            <person name="Bai Z."/>
            <person name="Luis Goicoechea J."/>
            <person name="Liang C."/>
            <person name="Chen C."/>
            <person name="Zhang W."/>
            <person name="Sun S."/>
            <person name="Liao Y."/>
            <person name="Zhang X."/>
            <person name="Yang L."/>
            <person name="Song C."/>
            <person name="Wang M."/>
            <person name="Shi J."/>
            <person name="Liu G."/>
            <person name="Liu J."/>
            <person name="Zhou H."/>
            <person name="Zhou W."/>
            <person name="Yu Q."/>
            <person name="An N."/>
            <person name="Chen Y."/>
            <person name="Cai Q."/>
            <person name="Wang B."/>
            <person name="Liu B."/>
            <person name="Min J."/>
            <person name="Huang Y."/>
            <person name="Wu H."/>
            <person name="Li Z."/>
            <person name="Zhang Y."/>
            <person name="Yin Y."/>
            <person name="Song W."/>
            <person name="Jiang J."/>
            <person name="Jackson S.A."/>
            <person name="Wing R.A."/>
            <person name="Wang J."/>
            <person name="Chen M."/>
        </authorList>
    </citation>
    <scope>NUCLEOTIDE SEQUENCE [LARGE SCALE GENOMIC DNA]</scope>
    <source>
        <strain evidence="3">cv. IRGC 101232</strain>
    </source>
</reference>
<keyword evidence="4" id="KW-1185">Reference proteome</keyword>
<name>J3M5K7_ORYBR</name>
<dbReference type="InterPro" id="IPR027417">
    <property type="entry name" value="P-loop_NTPase"/>
</dbReference>
<evidence type="ECO:0000256" key="1">
    <source>
        <dbReference type="SAM" id="MobiDB-lite"/>
    </source>
</evidence>
<sequence>MGGGGDLSPSSCPSSPSSSSEYLPHEFTDYVATSLAIEGDSDESFVCDDPVVEAFVHGSRLQDRSLREAKQLIRSYKPGDLVEGVCGTKAGDYVLPDITTLLLVGPRDAGKSTLVNRITRVFDKDDDPNAPDRAQASCNSKSTGTSFLREYRVPRNSNSICIYDTRSLSNNHEINFKTLRRWMTKGLSHGDMVMWDNDNYSEVQNIKSMGRQYSFLRCKTRKVNFVIFVINGATVLESIENSNKNYIDMLHETFMYPFLSFGDDKPAVVVTHGDRLSLQQRLHVRNELVELLGIPLQQIFDISGCDDYKTDLSVLDMLRYCIQHAEQNFPIKTDYLLEMHGRETLWKMAVRLMSFDGVIEASIIFLCTVILLLRVSDKLLQW</sequence>
<dbReference type="GeneID" id="102705435"/>
<feature type="transmembrane region" description="Helical" evidence="2">
    <location>
        <begin position="352"/>
        <end position="373"/>
    </location>
</feature>
<dbReference type="PANTHER" id="PTHR14241:SF32">
    <property type="entry name" value="VWFA DOMAIN-CONTAINING PROTEIN-RELATED"/>
    <property type="match status" value="1"/>
</dbReference>
<dbReference type="AlphaFoldDB" id="J3M5K7"/>
<keyword evidence="2" id="KW-0812">Transmembrane</keyword>
<dbReference type="OrthoDB" id="25620at2759"/>
<reference evidence="3" key="2">
    <citation type="submission" date="2013-04" db="UniProtKB">
        <authorList>
            <consortium name="EnsemblPlants"/>
        </authorList>
    </citation>
    <scope>IDENTIFICATION</scope>
</reference>
<dbReference type="eggNOG" id="ENOG502QSFU">
    <property type="taxonomic scope" value="Eukaryota"/>
</dbReference>
<dbReference type="SUPFAM" id="SSF52540">
    <property type="entry name" value="P-loop containing nucleoside triphosphate hydrolases"/>
    <property type="match status" value="1"/>
</dbReference>
<organism evidence="3">
    <name type="scientific">Oryza brachyantha</name>
    <name type="common">malo sina</name>
    <dbReference type="NCBI Taxonomy" id="4533"/>
    <lineage>
        <taxon>Eukaryota</taxon>
        <taxon>Viridiplantae</taxon>
        <taxon>Streptophyta</taxon>
        <taxon>Embryophyta</taxon>
        <taxon>Tracheophyta</taxon>
        <taxon>Spermatophyta</taxon>
        <taxon>Magnoliopsida</taxon>
        <taxon>Liliopsida</taxon>
        <taxon>Poales</taxon>
        <taxon>Poaceae</taxon>
        <taxon>BOP clade</taxon>
        <taxon>Oryzoideae</taxon>
        <taxon>Oryzeae</taxon>
        <taxon>Oryzinae</taxon>
        <taxon>Oryza</taxon>
    </lineage>
</organism>
<dbReference type="HOGENOM" id="CLU_755205_0_0_1"/>
<evidence type="ECO:0000256" key="2">
    <source>
        <dbReference type="SAM" id="Phobius"/>
    </source>
</evidence>
<accession>J3M5K7</accession>
<proteinExistence type="predicted"/>
<dbReference type="KEGG" id="obr:102705435"/>
<dbReference type="PANTHER" id="PTHR14241">
    <property type="entry name" value="INTERFERON-INDUCED PROTEIN 44"/>
    <property type="match status" value="1"/>
</dbReference>
<evidence type="ECO:0000313" key="4">
    <source>
        <dbReference type="Proteomes" id="UP000006038"/>
    </source>
</evidence>